<accession>A0ACC3SIT2</accession>
<sequence>MVPLYINNSLVVKIIKNLESYARTSRPGKHTWASTPRRRPRRIRPGPRRRRTPTNIPNPDPAPRHRLPEHTHQRVDGEVHARGAARGLVRRRRDGRAQRRDAEIRRLREQVEDVVVRDVAGGRHGAAVGGEGGRVRDQWRCGVGGGGGGGERGLQPVQSRCSVVVDAPRQVTPRLAEAEGSVSGGVCADAVVMRAAVAAARMEKCMVWRSERVGWTVYKEGAIAVGGILVLGPAVGLYMSPRAPIEFQSAVLNQPVIGRHLGICTTAMRIDGVGVDGSWNNATVQYKPDLGQRGIWISASVESRSEVTAPCISCGRSTKPRKRLPAYLSQVRYTDLREMASSGFVLMLRRLGVDCGLHTGRRSPRLEVGYGAWMHPWHQQGYSILIRPVQWPSLSSHTQAAPSYLSLHLNHSPFALLALTISFSMGA</sequence>
<gene>
    <name evidence="1" type="ORF">M8818_001893</name>
</gene>
<protein>
    <submittedName>
        <fullName evidence="1">Uncharacterized protein</fullName>
    </submittedName>
</protein>
<dbReference type="Proteomes" id="UP001320706">
    <property type="component" value="Unassembled WGS sequence"/>
</dbReference>
<keyword evidence="2" id="KW-1185">Reference proteome</keyword>
<evidence type="ECO:0000313" key="1">
    <source>
        <dbReference type="EMBL" id="KAK8215272.1"/>
    </source>
</evidence>
<reference evidence="1" key="1">
    <citation type="submission" date="2024-02" db="EMBL/GenBank/DDBJ databases">
        <title>Metagenome Assembled Genome of Zalaria obscura JY119.</title>
        <authorList>
            <person name="Vighnesh L."/>
            <person name="Jagadeeshwari U."/>
            <person name="Venkata Ramana C."/>
            <person name="Sasikala C."/>
        </authorList>
    </citation>
    <scope>NUCLEOTIDE SEQUENCE</scope>
    <source>
        <strain evidence="1">JY119</strain>
    </source>
</reference>
<dbReference type="EMBL" id="JAMKPW020000008">
    <property type="protein sequence ID" value="KAK8215272.1"/>
    <property type="molecule type" value="Genomic_DNA"/>
</dbReference>
<comment type="caution">
    <text evidence="1">The sequence shown here is derived from an EMBL/GenBank/DDBJ whole genome shotgun (WGS) entry which is preliminary data.</text>
</comment>
<proteinExistence type="predicted"/>
<name>A0ACC3SIT2_9PEZI</name>
<evidence type="ECO:0000313" key="2">
    <source>
        <dbReference type="Proteomes" id="UP001320706"/>
    </source>
</evidence>
<organism evidence="1 2">
    <name type="scientific">Zalaria obscura</name>
    <dbReference type="NCBI Taxonomy" id="2024903"/>
    <lineage>
        <taxon>Eukaryota</taxon>
        <taxon>Fungi</taxon>
        <taxon>Dikarya</taxon>
        <taxon>Ascomycota</taxon>
        <taxon>Pezizomycotina</taxon>
        <taxon>Dothideomycetes</taxon>
        <taxon>Dothideomycetidae</taxon>
        <taxon>Dothideales</taxon>
        <taxon>Zalariaceae</taxon>
        <taxon>Zalaria</taxon>
    </lineage>
</organism>